<comment type="caution">
    <text evidence="8">The sequence shown here is derived from an EMBL/GenBank/DDBJ whole genome shotgun (WGS) entry which is preliminary data.</text>
</comment>
<dbReference type="Pfam" id="PF25876">
    <property type="entry name" value="HH_MFP_RND"/>
    <property type="match status" value="1"/>
</dbReference>
<dbReference type="Gene3D" id="1.10.287.470">
    <property type="entry name" value="Helix hairpin bin"/>
    <property type="match status" value="1"/>
</dbReference>
<dbReference type="Gene3D" id="2.40.50.100">
    <property type="match status" value="1"/>
</dbReference>
<feature type="domain" description="Multidrug resistance protein MdtA-like alpha-helical hairpin" evidence="4">
    <location>
        <begin position="111"/>
        <end position="179"/>
    </location>
</feature>
<protein>
    <submittedName>
        <fullName evidence="8">Hemolysin D</fullName>
    </submittedName>
</protein>
<keyword evidence="9" id="KW-1185">Reference proteome</keyword>
<dbReference type="GO" id="GO:0005886">
    <property type="term" value="C:plasma membrane"/>
    <property type="evidence" value="ECO:0007669"/>
    <property type="project" value="TreeGrafter"/>
</dbReference>
<dbReference type="Pfam" id="PF25917">
    <property type="entry name" value="BSH_RND"/>
    <property type="match status" value="1"/>
</dbReference>
<comment type="subcellular location">
    <subcellularLocation>
        <location evidence="1">Cell envelope</location>
    </subcellularLocation>
</comment>
<dbReference type="STRING" id="1592317.DPF_1334"/>
<dbReference type="SUPFAM" id="SSF111369">
    <property type="entry name" value="HlyD-like secretion proteins"/>
    <property type="match status" value="1"/>
</dbReference>
<dbReference type="Gene3D" id="2.40.30.170">
    <property type="match status" value="1"/>
</dbReference>
<dbReference type="GO" id="GO:0046677">
    <property type="term" value="P:response to antibiotic"/>
    <property type="evidence" value="ECO:0007669"/>
    <property type="project" value="TreeGrafter"/>
</dbReference>
<evidence type="ECO:0000259" key="6">
    <source>
        <dbReference type="Pfam" id="PF25944"/>
    </source>
</evidence>
<evidence type="ECO:0000259" key="5">
    <source>
        <dbReference type="Pfam" id="PF25917"/>
    </source>
</evidence>
<dbReference type="OrthoDB" id="9772050at2"/>
<dbReference type="GO" id="GO:0022857">
    <property type="term" value="F:transmembrane transporter activity"/>
    <property type="evidence" value="ECO:0007669"/>
    <property type="project" value="InterPro"/>
</dbReference>
<reference evidence="9" key="1">
    <citation type="submission" date="2016-06" db="EMBL/GenBank/DDBJ databases">
        <title>Draft genome sequence of Desulfoplanes formicivorans strain Pf12B.</title>
        <authorList>
            <person name="Watanabe M."/>
            <person name="Kojima H."/>
            <person name="Fukui M."/>
        </authorList>
    </citation>
    <scope>NUCLEOTIDE SEQUENCE [LARGE SCALE GENOMIC DNA]</scope>
    <source>
        <strain evidence="9">Pf12B</strain>
    </source>
</reference>
<comment type="similarity">
    <text evidence="2">Belongs to the membrane fusion protein (MFP) (TC 8.A.1) family.</text>
</comment>
<dbReference type="InterPro" id="IPR058625">
    <property type="entry name" value="MdtA-like_BSH"/>
</dbReference>
<dbReference type="Pfam" id="PF25944">
    <property type="entry name" value="Beta-barrel_RND"/>
    <property type="match status" value="1"/>
</dbReference>
<sequence length="395" mass="42631">MKFFSGLQLVAVILLGLLLTSLWSCLPENENKTSKKGAIPPAPMVLVDKVTPADIPLQRTFTGHVEGIRSAEVRAQVTGILEKRLYDEGKKVKAGDVLFEIDPSSYQAVVDQAAARVASIRARLARAKRDLDRALPLAERNSISQRDLDAVQTEYESSRAGLAEAEAALRAARINLDLTRVKAPIDGFASMARHNVGSLIQAGSSQSLLTTIHDVDTVQVVFPVSDTQVRRIQGYLADGRAVMNTPISAHLFIDEEHPYPHAGNMVFGNPVISRETGCMIAKASFPNPEKTLLPGQVVRVTLDILTFINALAVPEQAVLQGRDSAMVIVVAPDDTTRFKPIEILARVGRLVLVASGLEGDERIIVEGVRKVGPGMKVNPRMANPADQSGTTGTKV</sequence>
<dbReference type="InterPro" id="IPR058624">
    <property type="entry name" value="MdtA-like_HH"/>
</dbReference>
<evidence type="ECO:0000256" key="3">
    <source>
        <dbReference type="SAM" id="MobiDB-lite"/>
    </source>
</evidence>
<dbReference type="EMBL" id="BDFE01000015">
    <property type="protein sequence ID" value="GAU08620.1"/>
    <property type="molecule type" value="Genomic_DNA"/>
</dbReference>
<dbReference type="InterPro" id="IPR006143">
    <property type="entry name" value="RND_pump_MFP"/>
</dbReference>
<dbReference type="Pfam" id="PF25967">
    <property type="entry name" value="RND-MFP_C"/>
    <property type="match status" value="1"/>
</dbReference>
<evidence type="ECO:0000259" key="4">
    <source>
        <dbReference type="Pfam" id="PF25876"/>
    </source>
</evidence>
<dbReference type="InterPro" id="IPR058626">
    <property type="entry name" value="MdtA-like_b-barrel"/>
</dbReference>
<feature type="domain" description="Multidrug resistance protein MdtA-like C-terminal permuted SH3" evidence="7">
    <location>
        <begin position="309"/>
        <end position="369"/>
    </location>
</feature>
<organism evidence="8 9">
    <name type="scientific">Desulfoplanes formicivorans</name>
    <dbReference type="NCBI Taxonomy" id="1592317"/>
    <lineage>
        <taxon>Bacteria</taxon>
        <taxon>Pseudomonadati</taxon>
        <taxon>Thermodesulfobacteriota</taxon>
        <taxon>Desulfovibrionia</taxon>
        <taxon>Desulfovibrionales</taxon>
        <taxon>Desulfoplanaceae</taxon>
        <taxon>Desulfoplanes</taxon>
    </lineage>
</organism>
<dbReference type="Proteomes" id="UP000095200">
    <property type="component" value="Unassembled WGS sequence"/>
</dbReference>
<evidence type="ECO:0000313" key="9">
    <source>
        <dbReference type="Proteomes" id="UP000095200"/>
    </source>
</evidence>
<feature type="compositionally biased region" description="Polar residues" evidence="3">
    <location>
        <begin position="385"/>
        <end position="395"/>
    </location>
</feature>
<dbReference type="Gene3D" id="2.40.420.20">
    <property type="match status" value="1"/>
</dbReference>
<feature type="region of interest" description="Disordered" evidence="3">
    <location>
        <begin position="375"/>
        <end position="395"/>
    </location>
</feature>
<name>A0A194AHD0_9BACT</name>
<dbReference type="AlphaFoldDB" id="A0A194AHD0"/>
<dbReference type="PANTHER" id="PTHR30158">
    <property type="entry name" value="ACRA/E-RELATED COMPONENT OF DRUG EFFLUX TRANSPORTER"/>
    <property type="match status" value="1"/>
</dbReference>
<feature type="domain" description="Multidrug resistance protein MdtA-like beta-barrel" evidence="6">
    <location>
        <begin position="217"/>
        <end position="303"/>
    </location>
</feature>
<proteinExistence type="inferred from homology"/>
<evidence type="ECO:0000259" key="7">
    <source>
        <dbReference type="Pfam" id="PF25967"/>
    </source>
</evidence>
<dbReference type="InterPro" id="IPR058627">
    <property type="entry name" value="MdtA-like_C"/>
</dbReference>
<dbReference type="NCBIfam" id="TIGR01730">
    <property type="entry name" value="RND_mfp"/>
    <property type="match status" value="1"/>
</dbReference>
<evidence type="ECO:0000256" key="2">
    <source>
        <dbReference type="ARBA" id="ARBA00009477"/>
    </source>
</evidence>
<accession>A0A194AHD0</accession>
<dbReference type="RefSeq" id="WP_069858290.1">
    <property type="nucleotide sequence ID" value="NZ_BDFE01000015.1"/>
</dbReference>
<gene>
    <name evidence="8" type="ORF">DPF_1334</name>
</gene>
<evidence type="ECO:0000313" key="8">
    <source>
        <dbReference type="EMBL" id="GAU08620.1"/>
    </source>
</evidence>
<feature type="domain" description="Multidrug resistance protein MdtA-like barrel-sandwich hybrid" evidence="5">
    <location>
        <begin position="69"/>
        <end position="211"/>
    </location>
</feature>
<evidence type="ECO:0000256" key="1">
    <source>
        <dbReference type="ARBA" id="ARBA00004196"/>
    </source>
</evidence>